<feature type="active site" description="Proton donor" evidence="9">
    <location>
        <position position="179"/>
    </location>
</feature>
<comment type="subunit">
    <text evidence="4">Monomer.</text>
</comment>
<dbReference type="NCBIfam" id="NF008277">
    <property type="entry name" value="PRK11055.1"/>
    <property type="match status" value="1"/>
</dbReference>
<comment type="similarity">
    <text evidence="3 8">Belongs to the aldose epimerase family.</text>
</comment>
<proteinExistence type="inferred from homology"/>
<dbReference type="InterPro" id="IPR014718">
    <property type="entry name" value="GH-type_carb-bd"/>
</dbReference>
<protein>
    <recommendedName>
        <fullName evidence="8">Aldose 1-epimerase</fullName>
        <ecNumber evidence="8">5.1.3.3</ecNumber>
    </recommendedName>
</protein>
<evidence type="ECO:0000256" key="3">
    <source>
        <dbReference type="ARBA" id="ARBA00006206"/>
    </source>
</evidence>
<keyword evidence="6 8" id="KW-0413">Isomerase</keyword>
<sequence length="348" mass="38797">METTQIKKQHWGEVAGKEVFLYTLTNSAGSELQITNYGGIIVSFKTADKDGNIGEVVLGKDTLEQYQENPSYLNVIAGRFANRICKGQFTLDGVDYQLAVNNGPNSLHGGAKGFDTKVWEIVEEGDQSLTIKHFSPDGEENYPGNLTVVVTYTLSDDNEIVIEYAAETDKKTVVNLTQHAYFNLKGEGSIVDHVLKLNCNAFTPYDETCIPTGEIRDVKGTPFDFTSPKRIGDEIDSEYEQTQFGIGYDHNLVINKPLGEYGLIGEAYEATTGRAMEAYTTEPGIQFYTGNWLEGDLGRNGEKLIKRQGFCFEAQHYPDSPNKPEFPSTELNPGETYTQKTVYKFFTK</sequence>
<keyword evidence="7 8" id="KW-0119">Carbohydrate metabolism</keyword>
<gene>
    <name evidence="12" type="ORF">KMW28_27520</name>
</gene>
<reference evidence="12 13" key="1">
    <citation type="submission" date="2021-05" db="EMBL/GenBank/DDBJ databases">
        <title>Comparative genomic studies on the polysaccharide-degrading batcterial strains of the Flammeovirga genus.</title>
        <authorList>
            <person name="Zewei F."/>
            <person name="Zheng Z."/>
            <person name="Yu L."/>
            <person name="Ruyue G."/>
            <person name="Yanhong M."/>
            <person name="Yuanyuan C."/>
            <person name="Jingyan G."/>
            <person name="Wenjun H."/>
        </authorList>
    </citation>
    <scope>NUCLEOTIDE SEQUENCE [LARGE SCALE GENOMIC DNA]</scope>
    <source>
        <strain evidence="12 13">NBRC:100898</strain>
    </source>
</reference>
<organism evidence="12 13">
    <name type="scientific">Flammeovirga yaeyamensis</name>
    <dbReference type="NCBI Taxonomy" id="367791"/>
    <lineage>
        <taxon>Bacteria</taxon>
        <taxon>Pseudomonadati</taxon>
        <taxon>Bacteroidota</taxon>
        <taxon>Cytophagia</taxon>
        <taxon>Cytophagales</taxon>
        <taxon>Flammeovirgaceae</taxon>
        <taxon>Flammeovirga</taxon>
    </lineage>
</organism>
<evidence type="ECO:0000313" key="13">
    <source>
        <dbReference type="Proteomes" id="UP000678679"/>
    </source>
</evidence>
<comment type="pathway">
    <text evidence="2 8">Carbohydrate metabolism; hexose metabolism.</text>
</comment>
<dbReference type="CDD" id="cd09019">
    <property type="entry name" value="galactose_mutarotase_like"/>
    <property type="match status" value="1"/>
</dbReference>
<feature type="binding site" evidence="10">
    <location>
        <position position="249"/>
    </location>
    <ligand>
        <name>beta-D-galactose</name>
        <dbReference type="ChEBI" id="CHEBI:27667"/>
    </ligand>
</feature>
<dbReference type="InterPro" id="IPR047215">
    <property type="entry name" value="Galactose_mutarotase-like"/>
</dbReference>
<feature type="binding site" evidence="11">
    <location>
        <begin position="82"/>
        <end position="83"/>
    </location>
    <ligand>
        <name>beta-D-galactose</name>
        <dbReference type="ChEBI" id="CHEBI:27667"/>
    </ligand>
</feature>
<dbReference type="InterPro" id="IPR011013">
    <property type="entry name" value="Gal_mutarotase_sf_dom"/>
</dbReference>
<dbReference type="PANTHER" id="PTHR10091">
    <property type="entry name" value="ALDOSE-1-EPIMERASE"/>
    <property type="match status" value="1"/>
</dbReference>
<evidence type="ECO:0000256" key="10">
    <source>
        <dbReference type="PIRSR" id="PIRSR005096-2"/>
    </source>
</evidence>
<dbReference type="GO" id="GO:0006006">
    <property type="term" value="P:glucose metabolic process"/>
    <property type="evidence" value="ECO:0007669"/>
    <property type="project" value="TreeGrafter"/>
</dbReference>
<evidence type="ECO:0000256" key="4">
    <source>
        <dbReference type="ARBA" id="ARBA00011245"/>
    </source>
</evidence>
<keyword evidence="13" id="KW-1185">Reference proteome</keyword>
<dbReference type="KEGG" id="fya:KMW28_27520"/>
<dbReference type="AlphaFoldDB" id="A0AAX1NBS5"/>
<evidence type="ECO:0000256" key="1">
    <source>
        <dbReference type="ARBA" id="ARBA00001913"/>
    </source>
</evidence>
<name>A0AAX1NBS5_9BACT</name>
<dbReference type="InterPro" id="IPR008183">
    <property type="entry name" value="Aldose_1/G6P_1-epimerase"/>
</dbReference>
<dbReference type="GO" id="GO:0033499">
    <property type="term" value="P:galactose catabolic process via UDP-galactose, Leloir pathway"/>
    <property type="evidence" value="ECO:0007669"/>
    <property type="project" value="TreeGrafter"/>
</dbReference>
<dbReference type="PIRSF" id="PIRSF005096">
    <property type="entry name" value="GALM"/>
    <property type="match status" value="1"/>
</dbReference>
<evidence type="ECO:0000256" key="2">
    <source>
        <dbReference type="ARBA" id="ARBA00005028"/>
    </source>
</evidence>
<evidence type="ECO:0000256" key="9">
    <source>
        <dbReference type="PIRSR" id="PIRSR005096-1"/>
    </source>
</evidence>
<dbReference type="Gene3D" id="2.70.98.10">
    <property type="match status" value="1"/>
</dbReference>
<comment type="catalytic activity">
    <reaction evidence="8">
        <text>alpha-D-glucose = beta-D-glucose</text>
        <dbReference type="Rhea" id="RHEA:10264"/>
        <dbReference type="ChEBI" id="CHEBI:15903"/>
        <dbReference type="ChEBI" id="CHEBI:17925"/>
        <dbReference type="EC" id="5.1.3.3"/>
    </reaction>
</comment>
<evidence type="ECO:0000256" key="8">
    <source>
        <dbReference type="PIRNR" id="PIRNR005096"/>
    </source>
</evidence>
<dbReference type="GO" id="GO:0004034">
    <property type="term" value="F:aldose 1-epimerase activity"/>
    <property type="evidence" value="ECO:0007669"/>
    <property type="project" value="UniProtKB-EC"/>
</dbReference>
<keyword evidence="5" id="KW-0106">Calcium</keyword>
<dbReference type="EC" id="5.1.3.3" evidence="8"/>
<evidence type="ECO:0000256" key="11">
    <source>
        <dbReference type="PIRSR" id="PIRSR005096-3"/>
    </source>
</evidence>
<dbReference type="Proteomes" id="UP000678679">
    <property type="component" value="Chromosome 2"/>
</dbReference>
<dbReference type="EMBL" id="CP076133">
    <property type="protein sequence ID" value="QWG04652.1"/>
    <property type="molecule type" value="Genomic_DNA"/>
</dbReference>
<evidence type="ECO:0000256" key="6">
    <source>
        <dbReference type="ARBA" id="ARBA00023235"/>
    </source>
</evidence>
<dbReference type="Pfam" id="PF01263">
    <property type="entry name" value="Aldose_epim"/>
    <property type="match status" value="1"/>
</dbReference>
<feature type="binding site" evidence="11">
    <location>
        <begin position="179"/>
        <end position="181"/>
    </location>
    <ligand>
        <name>beta-D-galactose</name>
        <dbReference type="ChEBI" id="CHEBI:27667"/>
    </ligand>
</feature>
<evidence type="ECO:0000256" key="7">
    <source>
        <dbReference type="ARBA" id="ARBA00023277"/>
    </source>
</evidence>
<dbReference type="GO" id="GO:0030246">
    <property type="term" value="F:carbohydrate binding"/>
    <property type="evidence" value="ECO:0007669"/>
    <property type="project" value="InterPro"/>
</dbReference>
<feature type="active site" description="Proton acceptor" evidence="9">
    <location>
        <position position="313"/>
    </location>
</feature>
<comment type="cofactor">
    <cofactor evidence="1">
        <name>Ca(2+)</name>
        <dbReference type="ChEBI" id="CHEBI:29108"/>
    </cofactor>
</comment>
<dbReference type="InterPro" id="IPR015443">
    <property type="entry name" value="Aldose_1-epimerase"/>
</dbReference>
<dbReference type="SUPFAM" id="SSF74650">
    <property type="entry name" value="Galactose mutarotase-like"/>
    <property type="match status" value="1"/>
</dbReference>
<dbReference type="RefSeq" id="WP_066215489.1">
    <property type="nucleotide sequence ID" value="NZ_CP076133.1"/>
</dbReference>
<evidence type="ECO:0000256" key="5">
    <source>
        <dbReference type="ARBA" id="ARBA00022837"/>
    </source>
</evidence>
<evidence type="ECO:0000313" key="12">
    <source>
        <dbReference type="EMBL" id="QWG04652.1"/>
    </source>
</evidence>
<dbReference type="PANTHER" id="PTHR10091:SF0">
    <property type="entry name" value="GALACTOSE MUTAROTASE"/>
    <property type="match status" value="1"/>
</dbReference>
<accession>A0AAX1NBS5</accession>